<dbReference type="OrthoDB" id="10266249at2759"/>
<feature type="region of interest" description="Disordered" evidence="5">
    <location>
        <begin position="242"/>
        <end position="285"/>
    </location>
</feature>
<feature type="region of interest" description="Disordered" evidence="5">
    <location>
        <begin position="180"/>
        <end position="207"/>
    </location>
</feature>
<comment type="similarity">
    <text evidence="1">Belongs to the KIN17 family.</text>
</comment>
<dbReference type="GO" id="GO:0006974">
    <property type="term" value="P:DNA damage response"/>
    <property type="evidence" value="ECO:0007669"/>
    <property type="project" value="TreeGrafter"/>
</dbReference>
<accession>A0A9W8B7F3</accession>
<dbReference type="SMART" id="SM01253">
    <property type="entry name" value="Kin17_mid"/>
    <property type="match status" value="1"/>
</dbReference>
<dbReference type="GO" id="GO:0003690">
    <property type="term" value="F:double-stranded DNA binding"/>
    <property type="evidence" value="ECO:0007669"/>
    <property type="project" value="TreeGrafter"/>
</dbReference>
<dbReference type="InterPro" id="IPR019447">
    <property type="entry name" value="DNA/RNA-bd_Kin17_WH-like_dom"/>
</dbReference>
<protein>
    <recommendedName>
        <fullName evidence="6">DNA/RNA-binding protein Kin17 WH-like domain-containing protein</fullName>
    </recommendedName>
</protein>
<keyword evidence="8" id="KW-1185">Reference proteome</keyword>
<evidence type="ECO:0000256" key="4">
    <source>
        <dbReference type="ARBA" id="ARBA00022833"/>
    </source>
</evidence>
<dbReference type="Pfam" id="PF10357">
    <property type="entry name" value="WH_KIN17"/>
    <property type="match status" value="1"/>
</dbReference>
<dbReference type="SUPFAM" id="SSF57667">
    <property type="entry name" value="beta-beta-alpha zinc fingers"/>
    <property type="match status" value="1"/>
</dbReference>
<keyword evidence="3" id="KW-0863">Zinc-finger</keyword>
<dbReference type="GO" id="GO:0008270">
    <property type="term" value="F:zinc ion binding"/>
    <property type="evidence" value="ECO:0007669"/>
    <property type="project" value="UniProtKB-KW"/>
</dbReference>
<evidence type="ECO:0000256" key="2">
    <source>
        <dbReference type="ARBA" id="ARBA00022723"/>
    </source>
</evidence>
<evidence type="ECO:0000313" key="8">
    <source>
        <dbReference type="Proteomes" id="UP001151582"/>
    </source>
</evidence>
<keyword evidence="4" id="KW-0862">Zinc</keyword>
<dbReference type="FunFam" id="1.10.10.2030:FF:000001">
    <property type="entry name" value="DNA/RNA-binding protein KIN17, putative"/>
    <property type="match status" value="1"/>
</dbReference>
<gene>
    <name evidence="7" type="ORF">H4R34_003480</name>
</gene>
<evidence type="ECO:0000259" key="6">
    <source>
        <dbReference type="SMART" id="SM01253"/>
    </source>
</evidence>
<keyword evidence="2" id="KW-0479">Metal-binding</keyword>
<feature type="compositionally biased region" description="Low complexity" evidence="5">
    <location>
        <begin position="184"/>
        <end position="197"/>
    </location>
</feature>
<dbReference type="InterPro" id="IPR037321">
    <property type="entry name" value="KIN17-like"/>
</dbReference>
<dbReference type="InterPro" id="IPR038254">
    <property type="entry name" value="KIN17_WH-like_sf"/>
</dbReference>
<dbReference type="PANTHER" id="PTHR12805">
    <property type="entry name" value="KIN17 KIN, ANTIGENIC DETERMINANT OF RECA PROTEIN HOMOLOG"/>
    <property type="match status" value="1"/>
</dbReference>
<sequence length="364" mass="40344">MGKAEFMTPKYIANKMKAKGLQRLRWYCQMCQKQCRDENGFKCHCMSESHQRQMALFAEDPEKHMNLFSQEFQDEFVKLLSRRFSTQRVAANHVYQELIADRNHLHMNATRWDTLTEFVKHLGREGIAHVDETPRGWFVAWIDNSPEALKRLAAIQKKERAAMDDEEREQRLLEQQIARAQNESASATTTSTTAASTESFTRLQRGETDEKIKLSLSLKSSGTNSPANNNTCQPGLIPAELAATNSTNGSDGLKKPTIAPSPTVQPLEPTKPRTGFGQKTKQFKKPVLKKGGLKALMAPSSNSFVKAPSSSPGANTAALVPSTSHQSSAALATGRQVPNVPAKRKSALDTIMTNELNRKSAKST</sequence>
<feature type="compositionally biased region" description="Polar residues" evidence="5">
    <location>
        <begin position="321"/>
        <end position="330"/>
    </location>
</feature>
<dbReference type="GO" id="GO:0006260">
    <property type="term" value="P:DNA replication"/>
    <property type="evidence" value="ECO:0007669"/>
    <property type="project" value="TreeGrafter"/>
</dbReference>
<dbReference type="GO" id="GO:0005634">
    <property type="term" value="C:nucleus"/>
    <property type="evidence" value="ECO:0007669"/>
    <property type="project" value="TreeGrafter"/>
</dbReference>
<dbReference type="AlphaFoldDB" id="A0A9W8B7F3"/>
<feature type="compositionally biased region" description="Polar residues" evidence="5">
    <location>
        <begin position="303"/>
        <end position="314"/>
    </location>
</feature>
<dbReference type="InterPro" id="IPR056767">
    <property type="entry name" value="C2H2-Znf_KIN17"/>
</dbReference>
<feature type="domain" description="DNA/RNA-binding protein Kin17 WH-like" evidence="6">
    <location>
        <begin position="52"/>
        <end position="178"/>
    </location>
</feature>
<organism evidence="7 8">
    <name type="scientific">Dimargaris verticillata</name>
    <dbReference type="NCBI Taxonomy" id="2761393"/>
    <lineage>
        <taxon>Eukaryota</taxon>
        <taxon>Fungi</taxon>
        <taxon>Fungi incertae sedis</taxon>
        <taxon>Zoopagomycota</taxon>
        <taxon>Kickxellomycotina</taxon>
        <taxon>Dimargaritomycetes</taxon>
        <taxon>Dimargaritales</taxon>
        <taxon>Dimargaritaceae</taxon>
        <taxon>Dimargaris</taxon>
    </lineage>
</organism>
<dbReference type="Pfam" id="PF25095">
    <property type="entry name" value="C2H2-zf_KIN17"/>
    <property type="match status" value="1"/>
</dbReference>
<dbReference type="Gene3D" id="1.10.10.2030">
    <property type="entry name" value="DNA/RNA-binding protein Kin17, conserved domain"/>
    <property type="match status" value="1"/>
</dbReference>
<dbReference type="EMBL" id="JANBQB010000326">
    <property type="protein sequence ID" value="KAJ1977708.1"/>
    <property type="molecule type" value="Genomic_DNA"/>
</dbReference>
<proteinExistence type="inferred from homology"/>
<evidence type="ECO:0000256" key="1">
    <source>
        <dbReference type="ARBA" id="ARBA00008517"/>
    </source>
</evidence>
<name>A0A9W8B7F3_9FUNG</name>
<dbReference type="InterPro" id="IPR036236">
    <property type="entry name" value="Znf_C2H2_sf"/>
</dbReference>
<comment type="caution">
    <text evidence="7">The sequence shown here is derived from an EMBL/GenBank/DDBJ whole genome shotgun (WGS) entry which is preliminary data.</text>
</comment>
<evidence type="ECO:0000256" key="5">
    <source>
        <dbReference type="SAM" id="MobiDB-lite"/>
    </source>
</evidence>
<dbReference type="PANTHER" id="PTHR12805:SF0">
    <property type="entry name" value="DNA_RNA-BINDING PROTEIN KIN17"/>
    <property type="match status" value="1"/>
</dbReference>
<evidence type="ECO:0000313" key="7">
    <source>
        <dbReference type="EMBL" id="KAJ1977708.1"/>
    </source>
</evidence>
<reference evidence="7" key="1">
    <citation type="submission" date="2022-07" db="EMBL/GenBank/DDBJ databases">
        <title>Phylogenomic reconstructions and comparative analyses of Kickxellomycotina fungi.</title>
        <authorList>
            <person name="Reynolds N.K."/>
            <person name="Stajich J.E."/>
            <person name="Barry K."/>
            <person name="Grigoriev I.V."/>
            <person name="Crous P."/>
            <person name="Smith M.E."/>
        </authorList>
    </citation>
    <scope>NUCLEOTIDE SEQUENCE</scope>
    <source>
        <strain evidence="7">RSA 567</strain>
    </source>
</reference>
<dbReference type="Proteomes" id="UP001151582">
    <property type="component" value="Unassembled WGS sequence"/>
</dbReference>
<feature type="region of interest" description="Disordered" evidence="5">
    <location>
        <begin position="303"/>
        <end position="364"/>
    </location>
</feature>
<evidence type="ECO:0000256" key="3">
    <source>
        <dbReference type="ARBA" id="ARBA00022771"/>
    </source>
</evidence>